<dbReference type="InterPro" id="IPR036188">
    <property type="entry name" value="FAD/NAD-bd_sf"/>
</dbReference>
<comment type="caution">
    <text evidence="3">The sequence shown here is derived from an EMBL/GenBank/DDBJ whole genome shotgun (WGS) entry which is preliminary data.</text>
</comment>
<dbReference type="AlphaFoldDB" id="A0AA38VQK0"/>
<dbReference type="Gene3D" id="3.50.50.60">
    <property type="entry name" value="FAD/NAD(P)-binding domain"/>
    <property type="match status" value="2"/>
</dbReference>
<sequence>MAPGATTTASEPAAYTNGRGGAADSEPITKPLYDERDMKIICIGAGASGLVFAYKLQRSFEKFSLTIYEKNTELSGTWFENRYPGCACDVAAHNYTYSFEPKPDWSSVYASSKEIYGYFNDFADKYNLRPYVKTQKQVVSARWVPERGGWIVGVKDLVSGEVFEDFCHILVNAGGILNAWKWPSIPGFEDFKGPKLHTAAWDDSVDVDNKTVGLIGNGSSGVQVLPAIYPRVKKIVHFIRKGTWVAPPLRGLSQHVYTPEELDRFANEPGFLLEHRKKYQTSTSGVFNLFIRGSQTQKDVRASMEKHMTERIQDPVLRERLIPHWSVGCRRLTPGIKYLEALQTDKVDVIMSGIKEITPTGTRTVDGHQQDFDVLLCATGFDVSFRPRFPLLGQGGEDLRELWSKEALGYLGLAAPQMPNYFAFLGPNCPIGNGPILIAIEAQADYILKWCDRWQTENIRSFTPKWDAIKDFNAHSDQFMRNTVWTEDCSSWYKGNSVTGRVSALWPGSTLHYLEVLSQIRSDDWDVEYNGNRFSFLGNGFSQTELDPTSDWAFYIKEHDDSPFIAKSKQRRIINKSGSKAGTEFKVI</sequence>
<evidence type="ECO:0000256" key="1">
    <source>
        <dbReference type="ARBA" id="ARBA00010139"/>
    </source>
</evidence>
<dbReference type="EMBL" id="JANBVO010000015">
    <property type="protein sequence ID" value="KAJ9144942.1"/>
    <property type="molecule type" value="Genomic_DNA"/>
</dbReference>
<evidence type="ECO:0000256" key="2">
    <source>
        <dbReference type="SAM" id="MobiDB-lite"/>
    </source>
</evidence>
<gene>
    <name evidence="3" type="ORF">NKR23_g5699</name>
</gene>
<dbReference type="PANTHER" id="PTHR42877:SF8">
    <property type="entry name" value="MONOOXYGENASE"/>
    <property type="match status" value="1"/>
</dbReference>
<dbReference type="PANTHER" id="PTHR42877">
    <property type="entry name" value="L-ORNITHINE N(5)-MONOOXYGENASE-RELATED"/>
    <property type="match status" value="1"/>
</dbReference>
<accession>A0AA38VQK0</accession>
<reference evidence="3" key="1">
    <citation type="submission" date="2022-07" db="EMBL/GenBank/DDBJ databases">
        <title>Fungi with potential for degradation of polypropylene.</title>
        <authorList>
            <person name="Gostincar C."/>
        </authorList>
    </citation>
    <scope>NUCLEOTIDE SEQUENCE</scope>
    <source>
        <strain evidence="3">EXF-13308</strain>
    </source>
</reference>
<keyword evidence="3" id="KW-0503">Monooxygenase</keyword>
<comment type="similarity">
    <text evidence="1">Belongs to the FAD-binding monooxygenase family.</text>
</comment>
<keyword evidence="3" id="KW-0560">Oxidoreductase</keyword>
<keyword evidence="4" id="KW-1185">Reference proteome</keyword>
<dbReference type="InterPro" id="IPR051209">
    <property type="entry name" value="FAD-bind_Monooxygenase_sf"/>
</dbReference>
<evidence type="ECO:0000313" key="3">
    <source>
        <dbReference type="EMBL" id="KAJ9144942.1"/>
    </source>
</evidence>
<feature type="region of interest" description="Disordered" evidence="2">
    <location>
        <begin position="1"/>
        <end position="28"/>
    </location>
</feature>
<proteinExistence type="inferred from homology"/>
<feature type="compositionally biased region" description="Polar residues" evidence="2">
    <location>
        <begin position="1"/>
        <end position="10"/>
    </location>
</feature>
<name>A0AA38VQK0_9PEZI</name>
<evidence type="ECO:0000313" key="4">
    <source>
        <dbReference type="Proteomes" id="UP001174694"/>
    </source>
</evidence>
<organism evidence="3 4">
    <name type="scientific">Pleurostoma richardsiae</name>
    <dbReference type="NCBI Taxonomy" id="41990"/>
    <lineage>
        <taxon>Eukaryota</taxon>
        <taxon>Fungi</taxon>
        <taxon>Dikarya</taxon>
        <taxon>Ascomycota</taxon>
        <taxon>Pezizomycotina</taxon>
        <taxon>Sordariomycetes</taxon>
        <taxon>Sordariomycetidae</taxon>
        <taxon>Calosphaeriales</taxon>
        <taxon>Pleurostomataceae</taxon>
        <taxon>Pleurostoma</taxon>
    </lineage>
</organism>
<dbReference type="Pfam" id="PF13450">
    <property type="entry name" value="NAD_binding_8"/>
    <property type="match status" value="1"/>
</dbReference>
<dbReference type="Proteomes" id="UP001174694">
    <property type="component" value="Unassembled WGS sequence"/>
</dbReference>
<dbReference type="SUPFAM" id="SSF51905">
    <property type="entry name" value="FAD/NAD(P)-binding domain"/>
    <property type="match status" value="2"/>
</dbReference>
<protein>
    <submittedName>
        <fullName evidence="3">Cyclohexanone monooxygenase</fullName>
    </submittedName>
</protein>
<dbReference type="GO" id="GO:0004497">
    <property type="term" value="F:monooxygenase activity"/>
    <property type="evidence" value="ECO:0007669"/>
    <property type="project" value="UniProtKB-KW"/>
</dbReference>